<feature type="transmembrane region" description="Helical" evidence="6">
    <location>
        <begin position="230"/>
        <end position="251"/>
    </location>
</feature>
<proteinExistence type="predicted"/>
<evidence type="ECO:0000256" key="2">
    <source>
        <dbReference type="ARBA" id="ARBA00022475"/>
    </source>
</evidence>
<dbReference type="PIRSF" id="PIRSF006060">
    <property type="entry name" value="AA_transporter"/>
    <property type="match status" value="1"/>
</dbReference>
<feature type="transmembrane region" description="Helical" evidence="6">
    <location>
        <begin position="389"/>
        <end position="409"/>
    </location>
</feature>
<feature type="transmembrane region" description="Helical" evidence="6">
    <location>
        <begin position="88"/>
        <end position="110"/>
    </location>
</feature>
<feature type="transmembrane region" description="Helical" evidence="6">
    <location>
        <begin position="415"/>
        <end position="434"/>
    </location>
</feature>
<dbReference type="Proteomes" id="UP000199079">
    <property type="component" value="Unassembled WGS sequence"/>
</dbReference>
<feature type="transmembrane region" description="Helical" evidence="6">
    <location>
        <begin position="200"/>
        <end position="218"/>
    </location>
</feature>
<dbReference type="Pfam" id="PF13520">
    <property type="entry name" value="AA_permease_2"/>
    <property type="match status" value="1"/>
</dbReference>
<evidence type="ECO:0000256" key="6">
    <source>
        <dbReference type="SAM" id="Phobius"/>
    </source>
</evidence>
<gene>
    <name evidence="7" type="ORF">SAMN05216564_101366</name>
</gene>
<evidence type="ECO:0000256" key="3">
    <source>
        <dbReference type="ARBA" id="ARBA00022692"/>
    </source>
</evidence>
<feature type="transmembrane region" description="Helical" evidence="6">
    <location>
        <begin position="37"/>
        <end position="58"/>
    </location>
</feature>
<keyword evidence="2" id="KW-1003">Cell membrane</keyword>
<dbReference type="OrthoDB" id="43026at2157"/>
<dbReference type="InterPro" id="IPR002293">
    <property type="entry name" value="AA/rel_permease1"/>
</dbReference>
<evidence type="ECO:0000313" key="8">
    <source>
        <dbReference type="Proteomes" id="UP000199079"/>
    </source>
</evidence>
<reference evidence="8" key="1">
    <citation type="submission" date="2016-10" db="EMBL/GenBank/DDBJ databases">
        <authorList>
            <person name="Varghese N."/>
            <person name="Submissions S."/>
        </authorList>
    </citation>
    <scope>NUCLEOTIDE SEQUENCE [LARGE SCALE GENOMIC DNA]</scope>
    <source>
        <strain evidence="8">DC30,IBRC 10041,KCTC 4046</strain>
    </source>
</reference>
<feature type="transmembrane region" description="Helical" evidence="6">
    <location>
        <begin position="12"/>
        <end position="31"/>
    </location>
</feature>
<keyword evidence="3 6" id="KW-0812">Transmembrane</keyword>
<keyword evidence="4 6" id="KW-1133">Transmembrane helix</keyword>
<dbReference type="PANTHER" id="PTHR42770">
    <property type="entry name" value="AMINO ACID TRANSPORTER-RELATED"/>
    <property type="match status" value="1"/>
</dbReference>
<dbReference type="RefSeq" id="WP_092730479.1">
    <property type="nucleotide sequence ID" value="NZ_FNPC01000001.1"/>
</dbReference>
<dbReference type="EMBL" id="FNPC01000001">
    <property type="protein sequence ID" value="SDX76076.1"/>
    <property type="molecule type" value="Genomic_DNA"/>
</dbReference>
<feature type="transmembrane region" description="Helical" evidence="6">
    <location>
        <begin position="161"/>
        <end position="180"/>
    </location>
</feature>
<dbReference type="GO" id="GO:0005886">
    <property type="term" value="C:plasma membrane"/>
    <property type="evidence" value="ECO:0007669"/>
    <property type="project" value="UniProtKB-SubCell"/>
</dbReference>
<comment type="subcellular location">
    <subcellularLocation>
        <location evidence="1">Cell membrane</location>
        <topology evidence="1">Multi-pass membrane protein</topology>
    </subcellularLocation>
</comment>
<evidence type="ECO:0000256" key="1">
    <source>
        <dbReference type="ARBA" id="ARBA00004651"/>
    </source>
</evidence>
<dbReference type="AlphaFoldDB" id="A0A1H3EBI2"/>
<dbReference type="InterPro" id="IPR050367">
    <property type="entry name" value="APC_superfamily"/>
</dbReference>
<evidence type="ECO:0000313" key="7">
    <source>
        <dbReference type="EMBL" id="SDX76076.1"/>
    </source>
</evidence>
<sequence length="447" mass="45807">MGTETLGLTEAVSIALGGMIGGGIYAVLGVVTQISGAATWSAFLLAGVVAACAGYSYVQLNALIAANDGNTGGGSVTFIRSFTGNTTIAGMVGWTLLLGYIGSMAMYAFAFAEFVISFPMVPESIGAAPLRPIVSVGAIAAFVGLNLLGARATGTVETVLVAGKVLVLVTFGLGGVGYAIATSPPAVDLGASTLTSFSPVMAAAVSFVAFQGWQLLFYDQESIENPLDRIPKAIAIAIATAVVVYVLVVVATSDLAPQALRTRPHTALVDAASTIAGTVGYAGAGATVISLSALLSTGSAINATLFSTGYFAKGMLSSDLLPDRIGDASADGVPPRTVLLIGGVTAAFTAVGSLSAITSFASLSFIVVFGAMSLLAFTQRDRERIRAVWPAVGAVGAALFFVLLFYHLYTAERETFYAVLGIAVATFLVETLYFERDVIRAEIPDLR</sequence>
<dbReference type="Gene3D" id="1.20.1740.10">
    <property type="entry name" value="Amino acid/polyamine transporter I"/>
    <property type="match status" value="1"/>
</dbReference>
<feature type="transmembrane region" description="Helical" evidence="6">
    <location>
        <begin position="130"/>
        <end position="149"/>
    </location>
</feature>
<dbReference type="GO" id="GO:0022857">
    <property type="term" value="F:transmembrane transporter activity"/>
    <property type="evidence" value="ECO:0007669"/>
    <property type="project" value="InterPro"/>
</dbReference>
<dbReference type="PANTHER" id="PTHR42770:SF11">
    <property type="entry name" value="INNER MEMBRANE TRANSPORT PROTEIN YBAT"/>
    <property type="match status" value="1"/>
</dbReference>
<feature type="transmembrane region" description="Helical" evidence="6">
    <location>
        <begin position="357"/>
        <end position="377"/>
    </location>
</feature>
<accession>A0A1H3EBI2</accession>
<organism evidence="7 8">
    <name type="scientific">Halopenitus persicus</name>
    <dbReference type="NCBI Taxonomy" id="1048396"/>
    <lineage>
        <taxon>Archaea</taxon>
        <taxon>Methanobacteriati</taxon>
        <taxon>Methanobacteriota</taxon>
        <taxon>Stenosarchaea group</taxon>
        <taxon>Halobacteria</taxon>
        <taxon>Halobacteriales</taxon>
        <taxon>Haloferacaceae</taxon>
        <taxon>Halopenitus</taxon>
    </lineage>
</organism>
<keyword evidence="5 6" id="KW-0472">Membrane</keyword>
<evidence type="ECO:0000256" key="5">
    <source>
        <dbReference type="ARBA" id="ARBA00023136"/>
    </source>
</evidence>
<name>A0A1H3EBI2_9EURY</name>
<protein>
    <submittedName>
        <fullName evidence="7">Amino acid transporter</fullName>
    </submittedName>
</protein>
<evidence type="ECO:0000256" key="4">
    <source>
        <dbReference type="ARBA" id="ARBA00022989"/>
    </source>
</evidence>
<keyword evidence="8" id="KW-1185">Reference proteome</keyword>